<organism evidence="3 4">
    <name type="scientific">Paraflavisolibacter caeni</name>
    <dbReference type="NCBI Taxonomy" id="2982496"/>
    <lineage>
        <taxon>Bacteria</taxon>
        <taxon>Pseudomonadati</taxon>
        <taxon>Bacteroidota</taxon>
        <taxon>Chitinophagia</taxon>
        <taxon>Chitinophagales</taxon>
        <taxon>Chitinophagaceae</taxon>
        <taxon>Paraflavisolibacter</taxon>
    </lineage>
</organism>
<evidence type="ECO:0000256" key="1">
    <source>
        <dbReference type="SAM" id="MobiDB-lite"/>
    </source>
</evidence>
<feature type="signal peptide" evidence="2">
    <location>
        <begin position="1"/>
        <end position="17"/>
    </location>
</feature>
<evidence type="ECO:0008006" key="5">
    <source>
        <dbReference type="Google" id="ProtNLM"/>
    </source>
</evidence>
<dbReference type="RefSeq" id="WP_279298385.1">
    <property type="nucleotide sequence ID" value="NZ_JAOTIF010000016.1"/>
</dbReference>
<reference evidence="3" key="1">
    <citation type="submission" date="2022-09" db="EMBL/GenBank/DDBJ databases">
        <authorList>
            <person name="Yuan C."/>
            <person name="Ke Z."/>
        </authorList>
    </citation>
    <scope>NUCLEOTIDE SEQUENCE</scope>
    <source>
        <strain evidence="3">LB-8</strain>
    </source>
</reference>
<dbReference type="Proteomes" id="UP001155483">
    <property type="component" value="Unassembled WGS sequence"/>
</dbReference>
<reference evidence="3" key="2">
    <citation type="submission" date="2023-04" db="EMBL/GenBank/DDBJ databases">
        <title>Paracnuella aquatica gen. nov., sp. nov., a member of the family Chitinophagaceae isolated from a hot spring.</title>
        <authorList>
            <person name="Wang C."/>
        </authorList>
    </citation>
    <scope>NUCLEOTIDE SEQUENCE</scope>
    <source>
        <strain evidence="3">LB-8</strain>
    </source>
</reference>
<feature type="compositionally biased region" description="Basic and acidic residues" evidence="1">
    <location>
        <begin position="188"/>
        <end position="209"/>
    </location>
</feature>
<comment type="caution">
    <text evidence="3">The sequence shown here is derived from an EMBL/GenBank/DDBJ whole genome shotgun (WGS) entry which is preliminary data.</text>
</comment>
<sequence>MRYLLPFFLVLCFNASAQDVSGLYSGILVNDSTKKVQNYELALSEYKGKITGYAYTTFVVNDTFYYSVKRIKATKENGALIVEDVKMVANNFPSERSKGVYQINTIPLPQQDSIKELKGTWRTNQTKVYYSINGGLDLKKDNDSLRSALINHLYELDVLQRPAAPVYVNNKEKETEKTKPATGSVAKTEVKAPKKESKPTKADDKSLMSKSKDVAPAAIPVESRTTKVMQTIDVVTDSLVLSFYDNGIVDGDTISVNFNGQNIISKTKLTAVAAKKSVLLRSTDSDMYQLTLIAENLGTIPPNTGLLIVQDGQNKYNVHFSADLQNNAAIVFRKKK</sequence>
<gene>
    <name evidence="3" type="ORF">OCK74_17630</name>
</gene>
<dbReference type="EMBL" id="JAOTIF010000016">
    <property type="protein sequence ID" value="MCU7550946.1"/>
    <property type="molecule type" value="Genomic_DNA"/>
</dbReference>
<feature type="chain" id="PRO_5040851686" description="DUF4138 domain-containing protein" evidence="2">
    <location>
        <begin position="18"/>
        <end position="336"/>
    </location>
</feature>
<evidence type="ECO:0000313" key="4">
    <source>
        <dbReference type="Proteomes" id="UP001155483"/>
    </source>
</evidence>
<proteinExistence type="predicted"/>
<protein>
    <recommendedName>
        <fullName evidence="5">DUF4138 domain-containing protein</fullName>
    </recommendedName>
</protein>
<dbReference type="AlphaFoldDB" id="A0A9X2XX71"/>
<feature type="region of interest" description="Disordered" evidence="1">
    <location>
        <begin position="171"/>
        <end position="209"/>
    </location>
</feature>
<name>A0A9X2XX71_9BACT</name>
<accession>A0A9X2XX71</accession>
<evidence type="ECO:0000256" key="2">
    <source>
        <dbReference type="SAM" id="SignalP"/>
    </source>
</evidence>
<keyword evidence="4" id="KW-1185">Reference proteome</keyword>
<evidence type="ECO:0000313" key="3">
    <source>
        <dbReference type="EMBL" id="MCU7550946.1"/>
    </source>
</evidence>
<keyword evidence="2" id="KW-0732">Signal</keyword>